<keyword evidence="3" id="KW-0677">Repeat</keyword>
<keyword evidence="4" id="KW-1015">Disulfide bond</keyword>
<evidence type="ECO:0000256" key="8">
    <source>
        <dbReference type="SAM" id="SignalP"/>
    </source>
</evidence>
<dbReference type="Pfam" id="PF19028">
    <property type="entry name" value="TSP1_spondin"/>
    <property type="match status" value="1"/>
</dbReference>
<dbReference type="SMART" id="SM00209">
    <property type="entry name" value="TSP1"/>
    <property type="match status" value="2"/>
</dbReference>
<dbReference type="PROSITE" id="PS01186">
    <property type="entry name" value="EGF_2"/>
    <property type="match status" value="2"/>
</dbReference>
<comment type="caution">
    <text evidence="10">The sequence shown here is derived from an EMBL/GenBank/DDBJ whole genome shotgun (WGS) entry which is preliminary data.</text>
</comment>
<dbReference type="InterPro" id="IPR000152">
    <property type="entry name" value="EGF-type_Asp/Asn_hydroxyl_site"/>
</dbReference>
<keyword evidence="1 6" id="KW-0245">EGF-like domain</keyword>
<keyword evidence="5" id="KW-0325">Glycoprotein</keyword>
<dbReference type="InterPro" id="IPR024731">
    <property type="entry name" value="NELL2-like_EGF"/>
</dbReference>
<keyword evidence="11" id="KW-1185">Reference proteome</keyword>
<dbReference type="PROSITE" id="PS50092">
    <property type="entry name" value="TSP1"/>
    <property type="match status" value="1"/>
</dbReference>
<accession>A0ABP0FYT2</accession>
<reference evidence="10 11" key="1">
    <citation type="submission" date="2024-02" db="EMBL/GenBank/DDBJ databases">
        <authorList>
            <person name="Daric V."/>
            <person name="Darras S."/>
        </authorList>
    </citation>
    <scope>NUCLEOTIDE SEQUENCE [LARGE SCALE GENOMIC DNA]</scope>
</reference>
<dbReference type="SMART" id="SM00179">
    <property type="entry name" value="EGF_CA"/>
    <property type="match status" value="2"/>
</dbReference>
<dbReference type="SUPFAM" id="SSF82895">
    <property type="entry name" value="TSP-1 type 1 repeat"/>
    <property type="match status" value="1"/>
</dbReference>
<keyword evidence="7" id="KW-0472">Membrane</keyword>
<keyword evidence="7" id="KW-1133">Transmembrane helix</keyword>
<gene>
    <name evidence="10" type="ORF">CVLEPA_LOCUS15877</name>
</gene>
<dbReference type="SUPFAM" id="SSF57196">
    <property type="entry name" value="EGF/Laminin"/>
    <property type="match status" value="2"/>
</dbReference>
<dbReference type="PROSITE" id="PS01187">
    <property type="entry name" value="EGF_CA"/>
    <property type="match status" value="1"/>
</dbReference>
<feature type="signal peptide" evidence="8">
    <location>
        <begin position="1"/>
        <end position="21"/>
    </location>
</feature>
<evidence type="ECO:0000256" key="5">
    <source>
        <dbReference type="ARBA" id="ARBA00023180"/>
    </source>
</evidence>
<evidence type="ECO:0000256" key="6">
    <source>
        <dbReference type="PROSITE-ProRule" id="PRU00076"/>
    </source>
</evidence>
<feature type="transmembrane region" description="Helical" evidence="7">
    <location>
        <begin position="254"/>
        <end position="276"/>
    </location>
</feature>
<evidence type="ECO:0000256" key="3">
    <source>
        <dbReference type="ARBA" id="ARBA00022737"/>
    </source>
</evidence>
<dbReference type="CDD" id="cd00054">
    <property type="entry name" value="EGF_CA"/>
    <property type="match status" value="2"/>
</dbReference>
<evidence type="ECO:0000313" key="11">
    <source>
        <dbReference type="Proteomes" id="UP001642483"/>
    </source>
</evidence>
<proteinExistence type="predicted"/>
<dbReference type="PROSITE" id="PS50026">
    <property type="entry name" value="EGF_3"/>
    <property type="match status" value="2"/>
</dbReference>
<evidence type="ECO:0000313" key="10">
    <source>
        <dbReference type="EMBL" id="CAK8684759.1"/>
    </source>
</evidence>
<dbReference type="Pfam" id="PF12947">
    <property type="entry name" value="EGF_3"/>
    <property type="match status" value="1"/>
</dbReference>
<evidence type="ECO:0000259" key="9">
    <source>
        <dbReference type="PROSITE" id="PS50026"/>
    </source>
</evidence>
<keyword evidence="2 8" id="KW-0732">Signal</keyword>
<evidence type="ECO:0000256" key="1">
    <source>
        <dbReference type="ARBA" id="ARBA00022536"/>
    </source>
</evidence>
<sequence length="370" mass="39087">MQTSLSICLISIVYLGSFGEAWRRRRCDSSSCSWSWGSCSASCGGGIESPVVTRPQGACGSCSLPGARNCNDVCCPVDCKMSAWTSWNSCSATCGGDGLSNRTRKAAINASCGGASCPTVTAESRPCNRVCYNGGVLMSSVCSCTKGWSGTCCSNDIDECISIVNTTCHANAECMNTNGSYYCSCFIGFTGNGTTCSDIDECEHNSSTVCHANAECMNTNGSYYCRCLTGYTGNGTNCTALLENLTAALESSTIGIIAVAVTLTVIVIPGFVFMVVRVSKSDENVSNNSEDNTDGGQEHPYVNYTVNTTSGKSEHGYMEENTACQENAYINCAVHVTGGKHGNPSIDYTRNITIGEKEKTAACQENLYDC</sequence>
<dbReference type="Proteomes" id="UP001642483">
    <property type="component" value="Unassembled WGS sequence"/>
</dbReference>
<dbReference type="InterPro" id="IPR018097">
    <property type="entry name" value="EGF_Ca-bd_CS"/>
</dbReference>
<feature type="domain" description="EGF-like" evidence="9">
    <location>
        <begin position="198"/>
        <end position="239"/>
    </location>
</feature>
<dbReference type="Pfam" id="PF07645">
    <property type="entry name" value="EGF_CA"/>
    <property type="match status" value="1"/>
</dbReference>
<dbReference type="InterPro" id="IPR044004">
    <property type="entry name" value="TSP1_spondin_dom"/>
</dbReference>
<dbReference type="InterPro" id="IPR000742">
    <property type="entry name" value="EGF"/>
</dbReference>
<dbReference type="PROSITE" id="PS00010">
    <property type="entry name" value="ASX_HYDROXYL"/>
    <property type="match status" value="2"/>
</dbReference>
<keyword evidence="7" id="KW-0812">Transmembrane</keyword>
<dbReference type="EMBL" id="CAWYQH010000098">
    <property type="protein sequence ID" value="CAK8684759.1"/>
    <property type="molecule type" value="Genomic_DNA"/>
</dbReference>
<dbReference type="InterPro" id="IPR049883">
    <property type="entry name" value="NOTCH1_EGF-like"/>
</dbReference>
<dbReference type="InterPro" id="IPR036383">
    <property type="entry name" value="TSP1_rpt_sf"/>
</dbReference>
<dbReference type="SMART" id="SM00181">
    <property type="entry name" value="EGF"/>
    <property type="match status" value="3"/>
</dbReference>
<feature type="domain" description="EGF-like" evidence="9">
    <location>
        <begin position="156"/>
        <end position="197"/>
    </location>
</feature>
<organism evidence="10 11">
    <name type="scientific">Clavelina lepadiformis</name>
    <name type="common">Light-bulb sea squirt</name>
    <name type="synonym">Ascidia lepadiformis</name>
    <dbReference type="NCBI Taxonomy" id="159417"/>
    <lineage>
        <taxon>Eukaryota</taxon>
        <taxon>Metazoa</taxon>
        <taxon>Chordata</taxon>
        <taxon>Tunicata</taxon>
        <taxon>Ascidiacea</taxon>
        <taxon>Aplousobranchia</taxon>
        <taxon>Clavelinidae</taxon>
        <taxon>Clavelina</taxon>
    </lineage>
</organism>
<dbReference type="PANTHER" id="PTHR24039">
    <property type="entry name" value="FIBRILLIN-RELATED"/>
    <property type="match status" value="1"/>
</dbReference>
<name>A0ABP0FYT2_CLALP</name>
<dbReference type="Gene3D" id="2.20.100.10">
    <property type="entry name" value="Thrombospondin type-1 (TSP1) repeat"/>
    <property type="match status" value="1"/>
</dbReference>
<feature type="chain" id="PRO_5045669465" description="EGF-like domain-containing protein" evidence="8">
    <location>
        <begin position="22"/>
        <end position="370"/>
    </location>
</feature>
<comment type="caution">
    <text evidence="6">Lacks conserved residue(s) required for the propagation of feature annotation.</text>
</comment>
<evidence type="ECO:0000256" key="2">
    <source>
        <dbReference type="ARBA" id="ARBA00022729"/>
    </source>
</evidence>
<dbReference type="Gene3D" id="2.10.25.10">
    <property type="entry name" value="Laminin"/>
    <property type="match status" value="2"/>
</dbReference>
<protein>
    <recommendedName>
        <fullName evidence="9">EGF-like domain-containing protein</fullName>
    </recommendedName>
</protein>
<evidence type="ECO:0000256" key="4">
    <source>
        <dbReference type="ARBA" id="ARBA00023157"/>
    </source>
</evidence>
<dbReference type="InterPro" id="IPR001881">
    <property type="entry name" value="EGF-like_Ca-bd_dom"/>
</dbReference>
<dbReference type="InterPro" id="IPR000884">
    <property type="entry name" value="TSP1_rpt"/>
</dbReference>
<evidence type="ECO:0000256" key="7">
    <source>
        <dbReference type="SAM" id="Phobius"/>
    </source>
</evidence>